<protein>
    <recommendedName>
        <fullName evidence="3">Type II toxin-antitoxin system HicA family toxin</fullName>
    </recommendedName>
</protein>
<comment type="caution">
    <text evidence="1">The sequence shown here is derived from an EMBL/GenBank/DDBJ whole genome shotgun (WGS) entry which is preliminary data.</text>
</comment>
<reference evidence="2" key="1">
    <citation type="journal article" date="2019" name="Int. J. Syst. Evol. Microbiol.">
        <title>The Global Catalogue of Microorganisms (GCM) 10K type strain sequencing project: providing services to taxonomists for standard genome sequencing and annotation.</title>
        <authorList>
            <consortium name="The Broad Institute Genomics Platform"/>
            <consortium name="The Broad Institute Genome Sequencing Center for Infectious Disease"/>
            <person name="Wu L."/>
            <person name="Ma J."/>
        </authorList>
    </citation>
    <scope>NUCLEOTIDE SEQUENCE [LARGE SCALE GENOMIC DNA]</scope>
    <source>
        <strain evidence="2">KCTC 23707</strain>
    </source>
</reference>
<keyword evidence="2" id="KW-1185">Reference proteome</keyword>
<evidence type="ECO:0008006" key="3">
    <source>
        <dbReference type="Google" id="ProtNLM"/>
    </source>
</evidence>
<organism evidence="1 2">
    <name type="scientific">Methylopila henanensis</name>
    <dbReference type="NCBI Taxonomy" id="873516"/>
    <lineage>
        <taxon>Bacteria</taxon>
        <taxon>Pseudomonadati</taxon>
        <taxon>Pseudomonadota</taxon>
        <taxon>Alphaproteobacteria</taxon>
        <taxon>Hyphomicrobiales</taxon>
        <taxon>Methylopilaceae</taxon>
        <taxon>Methylopila</taxon>
    </lineage>
</organism>
<name>A0ABW4KB05_9HYPH</name>
<proteinExistence type="predicted"/>
<dbReference type="EMBL" id="JBHUER010000010">
    <property type="protein sequence ID" value="MFD1704469.1"/>
    <property type="molecule type" value="Genomic_DNA"/>
</dbReference>
<evidence type="ECO:0000313" key="1">
    <source>
        <dbReference type="EMBL" id="MFD1704469.1"/>
    </source>
</evidence>
<accession>A0ABW4KB05</accession>
<gene>
    <name evidence="1" type="ORF">ACFSCV_15785</name>
</gene>
<dbReference type="Proteomes" id="UP001597308">
    <property type="component" value="Unassembled WGS sequence"/>
</dbReference>
<dbReference type="RefSeq" id="WP_378800524.1">
    <property type="nucleotide sequence ID" value="NZ_JBHUER010000010.1"/>
</dbReference>
<sequence>MAENDPDLASRKRQTPPIQIECRELADMRANPKGDWQVRDVEKLCNQIGLSCNPPTRGSHIKVRSKHLSGILTIPAHKPIKPPYIRKLTALAMAHLEADEASKLQSAAAALGTGRTEAVHQGTDGKR</sequence>
<evidence type="ECO:0000313" key="2">
    <source>
        <dbReference type="Proteomes" id="UP001597308"/>
    </source>
</evidence>